<accession>A0A069ZQ18</accession>
<dbReference type="OMA" id="WGYQRAI"/>
<keyword evidence="5" id="KW-0406">Ion transport</keyword>
<dbReference type="InterPro" id="IPR011250">
    <property type="entry name" value="OMP/PagP_B-barrel"/>
</dbReference>
<feature type="signal peptide" evidence="9">
    <location>
        <begin position="1"/>
        <end position="26"/>
    </location>
</feature>
<keyword evidence="9" id="KW-0732">Signal</keyword>
<evidence type="ECO:0000256" key="8">
    <source>
        <dbReference type="ARBA" id="ARBA00023237"/>
    </source>
</evidence>
<dbReference type="AlphaFoldDB" id="A0A069ZQ18"/>
<dbReference type="Proteomes" id="UP000260363">
    <property type="component" value="Chromosome"/>
</dbReference>
<evidence type="ECO:0000256" key="6">
    <source>
        <dbReference type="ARBA" id="ARBA00023114"/>
    </source>
</evidence>
<evidence type="ECO:0000313" key="10">
    <source>
        <dbReference type="EMBL" id="AJR10189.1"/>
    </source>
</evidence>
<dbReference type="SUPFAM" id="SSF56925">
    <property type="entry name" value="OMPA-like"/>
    <property type="match status" value="1"/>
</dbReference>
<evidence type="ECO:0000256" key="5">
    <source>
        <dbReference type="ARBA" id="ARBA00023065"/>
    </source>
</evidence>
<sequence>MSSKLVNSLRLTFLSFLGIVSTSLDAMPAGNPAFPVIPGINVEQKSACAFDLCNSYDVLSALSGNLKLCFCGDYIFSEEAQVKDVPVVTSVTTSGVGPSPTITSTTKNRNFDLVDCSLSANCVAAAFSLPDRTMSAIPLFDASFEVKIGGLKQYYRLPMNAYRDFTSDPLNSESEVTDGLIEVQSNYGFVWDVSLKKVLWKDGVSFVGVGVDYRHASCPIDYIIANSQANPEVFIADSDGKLSLKEWSVCLGLTTYVNDYILPYVAFSVGNVSREAPDNSFKKLEERFTNLKFKVRKITSSHRGNICIGATNYIADNFFYNVEGRWGSQRAVNISGGFQF</sequence>
<evidence type="ECO:0000313" key="11">
    <source>
        <dbReference type="Proteomes" id="UP000260363"/>
    </source>
</evidence>
<keyword evidence="3" id="KW-1134">Transmembrane beta strand</keyword>
<dbReference type="GO" id="GO:0005198">
    <property type="term" value="F:structural molecule activity"/>
    <property type="evidence" value="ECO:0007669"/>
    <property type="project" value="InterPro"/>
</dbReference>
<dbReference type="EMBL" id="CP007217">
    <property type="protein sequence ID" value="AJR10189.1"/>
    <property type="molecule type" value="Genomic_DNA"/>
</dbReference>
<dbReference type="GO" id="GO:0015288">
    <property type="term" value="F:porin activity"/>
    <property type="evidence" value="ECO:0007669"/>
    <property type="project" value="UniProtKB-KW"/>
</dbReference>
<organism evidence="10 11">
    <name type="scientific">Chlamydia muridarum</name>
    <dbReference type="NCBI Taxonomy" id="83560"/>
    <lineage>
        <taxon>Bacteria</taxon>
        <taxon>Pseudomonadati</taxon>
        <taxon>Chlamydiota</taxon>
        <taxon>Chlamydiia</taxon>
        <taxon>Chlamydiales</taxon>
        <taxon>Chlamydiaceae</taxon>
        <taxon>Chlamydia/Chlamydophila group</taxon>
        <taxon>Chlamydia</taxon>
    </lineage>
</organism>
<dbReference type="RefSeq" id="WP_010229331.1">
    <property type="nucleotide sequence ID" value="NZ_CP007217.1"/>
</dbReference>
<comment type="subcellular location">
    <subcellularLocation>
        <location evidence="1">Cell outer membrane</location>
        <topology evidence="1">Multi-pass membrane protein</topology>
    </subcellularLocation>
</comment>
<feature type="chain" id="PRO_5007372666" evidence="9">
    <location>
        <begin position="27"/>
        <end position="340"/>
    </location>
</feature>
<evidence type="ECO:0000256" key="7">
    <source>
        <dbReference type="ARBA" id="ARBA00023136"/>
    </source>
</evidence>
<dbReference type="GO" id="GO:0046930">
    <property type="term" value="C:pore complex"/>
    <property type="evidence" value="ECO:0007669"/>
    <property type="project" value="UniProtKB-KW"/>
</dbReference>
<dbReference type="KEGG" id="cmg:NC81_00455"/>
<keyword evidence="2" id="KW-0813">Transport</keyword>
<dbReference type="GO" id="GO:0006811">
    <property type="term" value="P:monoatomic ion transport"/>
    <property type="evidence" value="ECO:0007669"/>
    <property type="project" value="UniProtKB-KW"/>
</dbReference>
<dbReference type="GeneID" id="1245616"/>
<dbReference type="PATRIC" id="fig|243161.6.peg.98"/>
<evidence type="ECO:0000256" key="9">
    <source>
        <dbReference type="SAM" id="SignalP"/>
    </source>
</evidence>
<protein>
    <submittedName>
        <fullName evidence="10">Membrane protein</fullName>
    </submittedName>
</protein>
<dbReference type="KEGG" id="cmm:NC80_00445"/>
<evidence type="ECO:0000256" key="1">
    <source>
        <dbReference type="ARBA" id="ARBA00004571"/>
    </source>
</evidence>
<gene>
    <name evidence="10" type="ORF">BD36_00480</name>
</gene>
<evidence type="ECO:0000256" key="4">
    <source>
        <dbReference type="ARBA" id="ARBA00022692"/>
    </source>
</evidence>
<dbReference type="GO" id="GO:0009279">
    <property type="term" value="C:cell outer membrane"/>
    <property type="evidence" value="ECO:0007669"/>
    <property type="project" value="UniProtKB-SubCell"/>
</dbReference>
<dbReference type="KEGG" id="cmx:DNC_00455"/>
<keyword evidence="6" id="KW-0626">Porin</keyword>
<dbReference type="STRING" id="83560.NC80_00445"/>
<keyword evidence="8" id="KW-0998">Cell outer membrane</keyword>
<dbReference type="InterPro" id="IPR000604">
    <property type="entry name" value="Major_OMP_Chlamydia"/>
</dbReference>
<proteinExistence type="predicted"/>
<name>A0A069ZQ18_CHLMR</name>
<evidence type="ECO:0000256" key="2">
    <source>
        <dbReference type="ARBA" id="ARBA00022448"/>
    </source>
</evidence>
<keyword evidence="4" id="KW-0812">Transmembrane</keyword>
<reference evidence="10 11" key="1">
    <citation type="submission" date="2014-02" db="EMBL/GenBank/DDBJ databases">
        <authorList>
            <person name="Chen C."/>
            <person name="Conrad T.A."/>
            <person name="Zhou Z."/>
            <person name="Lai Z."/>
            <person name="Zhong G."/>
        </authorList>
    </citation>
    <scope>NUCLEOTIDE SEQUENCE [LARGE SCALE GENOMIC DNA]</scope>
    <source>
        <strain evidence="10 11">Nigg3-28</strain>
    </source>
</reference>
<keyword evidence="7" id="KW-0472">Membrane</keyword>
<dbReference type="Pfam" id="PF01308">
    <property type="entry name" value="Chlam_OMP"/>
    <property type="match status" value="1"/>
</dbReference>
<evidence type="ECO:0000256" key="3">
    <source>
        <dbReference type="ARBA" id="ARBA00022452"/>
    </source>
</evidence>